<accession>A0A8E1S0P1</accession>
<name>A0A8E1S0P1_9GAMM</name>
<dbReference type="EMBL" id="LDSE01000015">
    <property type="protein sequence ID" value="KTS68283.1"/>
    <property type="molecule type" value="Genomic_DNA"/>
</dbReference>
<evidence type="ECO:0000313" key="2">
    <source>
        <dbReference type="Proteomes" id="UP000071979"/>
    </source>
</evidence>
<protein>
    <submittedName>
        <fullName evidence="1">Uncharacterized protein</fullName>
    </submittedName>
</protein>
<dbReference type="AlphaFoldDB" id="A0A8E1S0P1"/>
<comment type="caution">
    <text evidence="1">The sequence shown here is derived from an EMBL/GenBank/DDBJ whole genome shotgun (WGS) entry which is preliminary data.</text>
</comment>
<dbReference type="Proteomes" id="UP000071979">
    <property type="component" value="Unassembled WGS sequence"/>
</dbReference>
<organism evidence="1 2">
    <name type="scientific">Pantoea dispersa</name>
    <dbReference type="NCBI Taxonomy" id="59814"/>
    <lineage>
        <taxon>Bacteria</taxon>
        <taxon>Pseudomonadati</taxon>
        <taxon>Pseudomonadota</taxon>
        <taxon>Gammaproteobacteria</taxon>
        <taxon>Enterobacterales</taxon>
        <taxon>Erwiniaceae</taxon>
        <taxon>Pantoea</taxon>
    </lineage>
</organism>
<dbReference type="NCBIfam" id="NF033891">
    <property type="entry name" value="surf_exc_IncI1"/>
    <property type="match status" value="1"/>
</dbReference>
<proteinExistence type="predicted"/>
<sequence>MMDAGQGKYLGIDIKSGNILYIHMVKKGVVDVIGLTMRDWTERELEGSTLRINTKNPEVPVLSVNAHPTVTKELFDTLGAMSHNSYPESFPQEPWPLHVSIQSRFVEFEHDVVVPQASN</sequence>
<evidence type="ECO:0000313" key="1">
    <source>
        <dbReference type="EMBL" id="KTS68283.1"/>
    </source>
</evidence>
<reference evidence="1 2" key="1">
    <citation type="journal article" date="2016" name="Front. Microbiol.">
        <title>Genomic Resource of Rice Seed Associated Bacteria.</title>
        <authorList>
            <person name="Midha S."/>
            <person name="Bansal K."/>
            <person name="Sharma S."/>
            <person name="Kumar N."/>
            <person name="Patil P.P."/>
            <person name="Chaudhry V."/>
            <person name="Patil P.B."/>
        </authorList>
    </citation>
    <scope>NUCLEOTIDE SEQUENCE [LARGE SCALE GENOMIC DNA]</scope>
    <source>
        <strain evidence="1 2">SA3</strain>
    </source>
</reference>
<gene>
    <name evidence="1" type="ORF">SA3R_07990</name>
</gene>